<dbReference type="SUPFAM" id="SSF140924">
    <property type="entry name" value="Duffy binding domain-like"/>
    <property type="match status" value="1"/>
</dbReference>
<feature type="domain" description="Plasmodium falciparum erythrocyte membrane protein-1 N-terminal segment" evidence="2">
    <location>
        <begin position="23"/>
        <end position="59"/>
    </location>
</feature>
<dbReference type="Gene3D" id="1.20.1310.20">
    <property type="entry name" value="Duffy-antigen binding domain"/>
    <property type="match status" value="1"/>
</dbReference>
<feature type="non-terminal residue" evidence="3">
    <location>
        <position position="326"/>
    </location>
</feature>
<evidence type="ECO:0000313" key="3">
    <source>
        <dbReference type="EMBL" id="AJD77391.1"/>
    </source>
</evidence>
<evidence type="ECO:0000259" key="1">
    <source>
        <dbReference type="Pfam" id="PF05424"/>
    </source>
</evidence>
<dbReference type="GO" id="GO:0016020">
    <property type="term" value="C:membrane"/>
    <property type="evidence" value="ECO:0007669"/>
    <property type="project" value="InterPro"/>
</dbReference>
<gene>
    <name evidence="3" type="primary">var169</name>
</gene>
<sequence length="326" mass="37282">MAKGGPQGGGTQDGAEKYKNAQDAKHLFDLIGQTVHSKVHSEALEHSNSELQGRLSDARFPTRQGVEASHVSDPCELNHEYHTNVTSTVINPCKHKSEKRFSEVSGAECDNNKIRGSDKKSNGGACAPFRRLHVCDQNLEQIRPEQITSTHNLLVDVCQAAKFEGQSITQDYPKYRATYGDSPSQICTMLARSFADIGDIIRGKDLYRGNKKKNEKDREKERLQQNLRSIFAKIYGTLPEEKNSAYLKDGPNYYKLREDWWDANRETVWKALTCHAGQNDKYFRPTCSNDTTETDKKCRCIDFSVPTYFDYVPQYLRWFEEWAEDF</sequence>
<dbReference type="EMBL" id="KJ856461">
    <property type="protein sequence ID" value="AJD77391.1"/>
    <property type="molecule type" value="Genomic_DNA"/>
</dbReference>
<dbReference type="AlphaFoldDB" id="A0A0F6P8W5"/>
<name>A0A0F6P8W5_PLAFA</name>
<dbReference type="InterPro" id="IPR029210">
    <property type="entry name" value="PfEMP1_NTS"/>
</dbReference>
<organism evidence="3">
    <name type="scientific">Plasmodium falciparum</name>
    <name type="common">malaria parasite P. falciparum</name>
    <dbReference type="NCBI Taxonomy" id="5833"/>
    <lineage>
        <taxon>Eukaryota</taxon>
        <taxon>Sar</taxon>
        <taxon>Alveolata</taxon>
        <taxon>Apicomplexa</taxon>
        <taxon>Aconoidasida</taxon>
        <taxon>Haemosporida</taxon>
        <taxon>Plasmodiidae</taxon>
        <taxon>Plasmodium</taxon>
        <taxon>Plasmodium (Laverania)</taxon>
    </lineage>
</organism>
<evidence type="ECO:0000259" key="2">
    <source>
        <dbReference type="Pfam" id="PF15447"/>
    </source>
</evidence>
<dbReference type="InterPro" id="IPR008602">
    <property type="entry name" value="Duffy-antigen-binding"/>
</dbReference>
<dbReference type="Pfam" id="PF15447">
    <property type="entry name" value="NTS"/>
    <property type="match status" value="1"/>
</dbReference>
<feature type="domain" description="Duffy-antigen binding" evidence="1">
    <location>
        <begin position="124"/>
        <end position="317"/>
    </location>
</feature>
<proteinExistence type="predicted"/>
<dbReference type="FunFam" id="1.20.1310.20:FF:000001">
    <property type="entry name" value="Erythrocyte membrane protein 1, PfEMP1"/>
    <property type="match status" value="1"/>
</dbReference>
<reference evidence="3" key="1">
    <citation type="journal article" date="2015" name="Malar. J.">
        <title>Transcription of the var genes from a freshly-obtained field isolate of Plasmodium falciparum shows more variable switching patterns than long laboratory-adapted isolates.</title>
        <authorList>
            <person name="Ye R."/>
            <person name="Zhang D."/>
            <person name="Chen B."/>
            <person name="Zhu Y."/>
            <person name="Zhang Y."/>
            <person name="Wang S."/>
            <person name="Pan W."/>
        </authorList>
    </citation>
    <scope>NUCLEOTIDE SEQUENCE</scope>
    <source>
        <strain evidence="3">FCYN0906-5H</strain>
    </source>
</reference>
<dbReference type="GO" id="GO:0046789">
    <property type="term" value="F:host cell surface receptor binding"/>
    <property type="evidence" value="ECO:0007669"/>
    <property type="project" value="InterPro"/>
</dbReference>
<protein>
    <submittedName>
        <fullName evidence="3">Erythrocyte membrane protein 1</fullName>
    </submittedName>
</protein>
<accession>A0A0F6P8W5</accession>
<dbReference type="InterPro" id="IPR042202">
    <property type="entry name" value="Duffy-ag-bd_sf"/>
</dbReference>
<dbReference type="Pfam" id="PF05424">
    <property type="entry name" value="Duffy_binding"/>
    <property type="match status" value="1"/>
</dbReference>